<evidence type="ECO:0000313" key="13">
    <source>
        <dbReference type="Proteomes" id="UP001168821"/>
    </source>
</evidence>
<feature type="transmembrane region" description="Helical" evidence="10">
    <location>
        <begin position="147"/>
        <end position="165"/>
    </location>
</feature>
<dbReference type="InterPro" id="IPR003663">
    <property type="entry name" value="Sugar/inositol_transpt"/>
</dbReference>
<evidence type="ECO:0000256" key="5">
    <source>
        <dbReference type="ARBA" id="ARBA00022692"/>
    </source>
</evidence>
<dbReference type="InterPro" id="IPR005829">
    <property type="entry name" value="Sugar_transporter_CS"/>
</dbReference>
<feature type="transmembrane region" description="Helical" evidence="10">
    <location>
        <begin position="114"/>
        <end position="135"/>
    </location>
</feature>
<comment type="similarity">
    <text evidence="9">Belongs to the major facilitator superfamily. Sugar transporter (TC 2.A.1.1) family.</text>
</comment>
<keyword evidence="8" id="KW-0325">Glycoprotein</keyword>
<comment type="caution">
    <text evidence="12">The sequence shown here is derived from an EMBL/GenBank/DDBJ whole genome shotgun (WGS) entry which is preliminary data.</text>
</comment>
<protein>
    <recommendedName>
        <fullName evidence="11">Major facilitator superfamily (MFS) profile domain-containing protein</fullName>
    </recommendedName>
</protein>
<dbReference type="InterPro" id="IPR020846">
    <property type="entry name" value="MFS_dom"/>
</dbReference>
<evidence type="ECO:0000256" key="2">
    <source>
        <dbReference type="ARBA" id="ARBA00022448"/>
    </source>
</evidence>
<dbReference type="InterPro" id="IPR005828">
    <property type="entry name" value="MFS_sugar_transport-like"/>
</dbReference>
<feature type="transmembrane region" description="Helical" evidence="10">
    <location>
        <begin position="298"/>
        <end position="316"/>
    </location>
</feature>
<dbReference type="Gene3D" id="1.20.1250.20">
    <property type="entry name" value="MFS general substrate transporter like domains"/>
    <property type="match status" value="1"/>
</dbReference>
<dbReference type="InterPro" id="IPR044775">
    <property type="entry name" value="MFS_ERD6/Tret1-like"/>
</dbReference>
<dbReference type="PROSITE" id="PS51257">
    <property type="entry name" value="PROKAR_LIPOPROTEIN"/>
    <property type="match status" value="1"/>
</dbReference>
<evidence type="ECO:0000256" key="7">
    <source>
        <dbReference type="ARBA" id="ARBA00023136"/>
    </source>
</evidence>
<feature type="transmembrane region" description="Helical" evidence="10">
    <location>
        <begin position="357"/>
        <end position="382"/>
    </location>
</feature>
<dbReference type="InterPro" id="IPR050549">
    <property type="entry name" value="MFS_Trehalose_Transporter"/>
</dbReference>
<feature type="transmembrane region" description="Helical" evidence="10">
    <location>
        <begin position="394"/>
        <end position="418"/>
    </location>
</feature>
<dbReference type="SUPFAM" id="SSF103473">
    <property type="entry name" value="MFS general substrate transporter"/>
    <property type="match status" value="1"/>
</dbReference>
<sequence length="461" mass="50726">MQQQKLKNLPVYVSAFIACLVAFVAGITFSWSSPMLPKLNGNKDPDINPLGRPATLLEQSWIASLPALGAILGPLIAGLAADKLGRKKTLIVIACPVLVSLLIMAFATSVLEFYIARFIMGVGSGSVFTILPMYLVEIAEDQNRGTISCLFSNFISSGFLFTYIVGPYLSVQNFCLVCLIPLLVFIPTCFIWNPESPQFLASTNNLKELKISLSKLRKYKNTEEIEEEVLNVSKTVQDLNQNQCTMKDLFKSRVLCRALIITLGLITLQQFSGITAVIPYMETIFEIANSGMVPETSTILAGAVQVIATIAASSLVDIVGRKILILVSTTGACFCLIVLGLYFFLKSYDYSVDAISWLPVASLILYIVFFNVGLAPIPWTILGELFPPNIKAKAATIATILNFTENFIVVLIFPSLFTYFGMDFAFWFFAIICACGAVIIYYFLPETKGKSLNEIQTLLQK</sequence>
<evidence type="ECO:0000256" key="4">
    <source>
        <dbReference type="ARBA" id="ARBA00022597"/>
    </source>
</evidence>
<evidence type="ECO:0000256" key="9">
    <source>
        <dbReference type="RuleBase" id="RU003346"/>
    </source>
</evidence>
<dbReference type="NCBIfam" id="TIGR00879">
    <property type="entry name" value="SP"/>
    <property type="match status" value="1"/>
</dbReference>
<reference evidence="12" key="1">
    <citation type="journal article" date="2023" name="G3 (Bethesda)">
        <title>Whole genome assemblies of Zophobas morio and Tenebrio molitor.</title>
        <authorList>
            <person name="Kaur S."/>
            <person name="Stinson S.A."/>
            <person name="diCenzo G.C."/>
        </authorList>
    </citation>
    <scope>NUCLEOTIDE SEQUENCE</scope>
    <source>
        <strain evidence="12">QUZm001</strain>
    </source>
</reference>
<evidence type="ECO:0000259" key="11">
    <source>
        <dbReference type="PROSITE" id="PS50850"/>
    </source>
</evidence>
<keyword evidence="6 10" id="KW-1133">Transmembrane helix</keyword>
<accession>A0AA38M6A6</accession>
<feature type="transmembrane region" description="Helical" evidence="10">
    <location>
        <begin position="323"/>
        <end position="345"/>
    </location>
</feature>
<keyword evidence="7 10" id="KW-0472">Membrane</keyword>
<feature type="transmembrane region" description="Helical" evidence="10">
    <location>
        <begin position="12"/>
        <end position="31"/>
    </location>
</feature>
<dbReference type="PROSITE" id="PS50850">
    <property type="entry name" value="MFS"/>
    <property type="match status" value="1"/>
</dbReference>
<keyword evidence="5 10" id="KW-0812">Transmembrane</keyword>
<dbReference type="Proteomes" id="UP001168821">
    <property type="component" value="Unassembled WGS sequence"/>
</dbReference>
<dbReference type="PANTHER" id="PTHR48021:SF47">
    <property type="entry name" value="GH17672P"/>
    <property type="match status" value="1"/>
</dbReference>
<keyword evidence="4" id="KW-0762">Sugar transport</keyword>
<dbReference type="CDD" id="cd17358">
    <property type="entry name" value="MFS_GLUT6_8_Class3_like"/>
    <property type="match status" value="1"/>
</dbReference>
<dbReference type="PRINTS" id="PR00171">
    <property type="entry name" value="SUGRTRNSPORT"/>
</dbReference>
<dbReference type="GO" id="GO:0005886">
    <property type="term" value="C:plasma membrane"/>
    <property type="evidence" value="ECO:0007669"/>
    <property type="project" value="UniProtKB-SubCell"/>
</dbReference>
<proteinExistence type="inferred from homology"/>
<dbReference type="FunFam" id="1.20.1250.20:FF:000218">
    <property type="entry name" value="facilitated trehalose transporter Tret1"/>
    <property type="match status" value="1"/>
</dbReference>
<dbReference type="AlphaFoldDB" id="A0AA38M6A6"/>
<feature type="transmembrane region" description="Helical" evidence="10">
    <location>
        <begin position="254"/>
        <end position="278"/>
    </location>
</feature>
<evidence type="ECO:0000256" key="8">
    <source>
        <dbReference type="ARBA" id="ARBA00023180"/>
    </source>
</evidence>
<feature type="transmembrane region" description="Helical" evidence="10">
    <location>
        <begin position="61"/>
        <end position="81"/>
    </location>
</feature>
<evidence type="ECO:0000256" key="10">
    <source>
        <dbReference type="SAM" id="Phobius"/>
    </source>
</evidence>
<gene>
    <name evidence="12" type="ORF">Zmor_023335</name>
</gene>
<comment type="subcellular location">
    <subcellularLocation>
        <location evidence="1">Cell membrane</location>
        <topology evidence="1">Multi-pass membrane protein</topology>
    </subcellularLocation>
</comment>
<dbReference type="GO" id="GO:0051119">
    <property type="term" value="F:sugar transmembrane transporter activity"/>
    <property type="evidence" value="ECO:0007669"/>
    <property type="project" value="InterPro"/>
</dbReference>
<evidence type="ECO:0000256" key="6">
    <source>
        <dbReference type="ARBA" id="ARBA00022989"/>
    </source>
</evidence>
<dbReference type="EMBL" id="JALNTZ010000007">
    <property type="protein sequence ID" value="KAJ3645695.1"/>
    <property type="molecule type" value="Genomic_DNA"/>
</dbReference>
<dbReference type="PROSITE" id="PS00217">
    <property type="entry name" value="SUGAR_TRANSPORT_2"/>
    <property type="match status" value="1"/>
</dbReference>
<keyword evidence="2 9" id="KW-0813">Transport</keyword>
<evidence type="ECO:0000313" key="12">
    <source>
        <dbReference type="EMBL" id="KAJ3645695.1"/>
    </source>
</evidence>
<keyword evidence="3" id="KW-1003">Cell membrane</keyword>
<dbReference type="PROSITE" id="PS00216">
    <property type="entry name" value="SUGAR_TRANSPORT_1"/>
    <property type="match status" value="1"/>
</dbReference>
<feature type="transmembrane region" description="Helical" evidence="10">
    <location>
        <begin position="424"/>
        <end position="444"/>
    </location>
</feature>
<dbReference type="PANTHER" id="PTHR48021">
    <property type="match status" value="1"/>
</dbReference>
<dbReference type="Pfam" id="PF00083">
    <property type="entry name" value="Sugar_tr"/>
    <property type="match status" value="1"/>
</dbReference>
<feature type="transmembrane region" description="Helical" evidence="10">
    <location>
        <begin position="171"/>
        <end position="192"/>
    </location>
</feature>
<evidence type="ECO:0000256" key="3">
    <source>
        <dbReference type="ARBA" id="ARBA00022475"/>
    </source>
</evidence>
<feature type="transmembrane region" description="Helical" evidence="10">
    <location>
        <begin position="90"/>
        <end position="108"/>
    </location>
</feature>
<evidence type="ECO:0000256" key="1">
    <source>
        <dbReference type="ARBA" id="ARBA00004651"/>
    </source>
</evidence>
<organism evidence="12 13">
    <name type="scientific">Zophobas morio</name>
    <dbReference type="NCBI Taxonomy" id="2755281"/>
    <lineage>
        <taxon>Eukaryota</taxon>
        <taxon>Metazoa</taxon>
        <taxon>Ecdysozoa</taxon>
        <taxon>Arthropoda</taxon>
        <taxon>Hexapoda</taxon>
        <taxon>Insecta</taxon>
        <taxon>Pterygota</taxon>
        <taxon>Neoptera</taxon>
        <taxon>Endopterygota</taxon>
        <taxon>Coleoptera</taxon>
        <taxon>Polyphaga</taxon>
        <taxon>Cucujiformia</taxon>
        <taxon>Tenebrionidae</taxon>
        <taxon>Zophobas</taxon>
    </lineage>
</organism>
<keyword evidence="13" id="KW-1185">Reference proteome</keyword>
<feature type="domain" description="Major facilitator superfamily (MFS) profile" evidence="11">
    <location>
        <begin position="14"/>
        <end position="448"/>
    </location>
</feature>
<dbReference type="InterPro" id="IPR036259">
    <property type="entry name" value="MFS_trans_sf"/>
</dbReference>
<name>A0AA38M6A6_9CUCU</name>